<dbReference type="PROSITE" id="PS00028">
    <property type="entry name" value="ZINC_FINGER_C2H2_1"/>
    <property type="match status" value="2"/>
</dbReference>
<dbReference type="Pfam" id="PF00096">
    <property type="entry name" value="zf-C2H2"/>
    <property type="match status" value="2"/>
</dbReference>
<evidence type="ECO:0000259" key="7">
    <source>
        <dbReference type="PROSITE" id="PS50157"/>
    </source>
</evidence>
<dbReference type="SUPFAM" id="SSF57667">
    <property type="entry name" value="beta-beta-alpha zinc fingers"/>
    <property type="match status" value="1"/>
</dbReference>
<evidence type="ECO:0000256" key="1">
    <source>
        <dbReference type="ARBA" id="ARBA00022723"/>
    </source>
</evidence>
<protein>
    <submittedName>
        <fullName evidence="8">C2h2 conidiation transcription factor</fullName>
    </submittedName>
</protein>
<feature type="region of interest" description="Disordered" evidence="6">
    <location>
        <begin position="151"/>
        <end position="177"/>
    </location>
</feature>
<evidence type="ECO:0000256" key="3">
    <source>
        <dbReference type="ARBA" id="ARBA00022771"/>
    </source>
</evidence>
<keyword evidence="2" id="KW-0677">Repeat</keyword>
<dbReference type="Gene3D" id="3.30.160.60">
    <property type="entry name" value="Classic Zinc Finger"/>
    <property type="match status" value="2"/>
</dbReference>
<keyword evidence="9" id="KW-1185">Reference proteome</keyword>
<dbReference type="Proteomes" id="UP000636479">
    <property type="component" value="Unassembled WGS sequence"/>
</dbReference>
<dbReference type="GO" id="GO:0005667">
    <property type="term" value="C:transcription regulator complex"/>
    <property type="evidence" value="ECO:0007669"/>
    <property type="project" value="TreeGrafter"/>
</dbReference>
<organism evidence="8 9">
    <name type="scientific">Mycena indigotica</name>
    <dbReference type="NCBI Taxonomy" id="2126181"/>
    <lineage>
        <taxon>Eukaryota</taxon>
        <taxon>Fungi</taxon>
        <taxon>Dikarya</taxon>
        <taxon>Basidiomycota</taxon>
        <taxon>Agaricomycotina</taxon>
        <taxon>Agaricomycetes</taxon>
        <taxon>Agaricomycetidae</taxon>
        <taxon>Agaricales</taxon>
        <taxon>Marasmiineae</taxon>
        <taxon>Mycenaceae</taxon>
        <taxon>Mycena</taxon>
    </lineage>
</organism>
<feature type="compositionally biased region" description="Low complexity" evidence="6">
    <location>
        <begin position="85"/>
        <end position="99"/>
    </location>
</feature>
<dbReference type="InterPro" id="IPR036236">
    <property type="entry name" value="Znf_C2H2_sf"/>
</dbReference>
<feature type="domain" description="C2H2-type" evidence="7">
    <location>
        <begin position="181"/>
        <end position="208"/>
    </location>
</feature>
<dbReference type="GO" id="GO:0000981">
    <property type="term" value="F:DNA-binding transcription factor activity, RNA polymerase II-specific"/>
    <property type="evidence" value="ECO:0007669"/>
    <property type="project" value="TreeGrafter"/>
</dbReference>
<keyword evidence="4" id="KW-0862">Zinc</keyword>
<dbReference type="GO" id="GO:0000785">
    <property type="term" value="C:chromatin"/>
    <property type="evidence" value="ECO:0007669"/>
    <property type="project" value="TreeGrafter"/>
</dbReference>
<evidence type="ECO:0000256" key="2">
    <source>
        <dbReference type="ARBA" id="ARBA00022737"/>
    </source>
</evidence>
<dbReference type="RefSeq" id="XP_037213825.1">
    <property type="nucleotide sequence ID" value="XM_037369829.1"/>
</dbReference>
<evidence type="ECO:0000256" key="6">
    <source>
        <dbReference type="SAM" id="MobiDB-lite"/>
    </source>
</evidence>
<dbReference type="InterPro" id="IPR013087">
    <property type="entry name" value="Znf_C2H2_type"/>
</dbReference>
<dbReference type="PANTHER" id="PTHR14003:SF20">
    <property type="entry name" value="FINGER DOMAIN PROTEIN, PUTATIVE (AFU_ORTHOLOGUE AFUA_4G10380)-RELATED"/>
    <property type="match status" value="1"/>
</dbReference>
<dbReference type="SMART" id="SM00355">
    <property type="entry name" value="ZnF_C2H2"/>
    <property type="match status" value="2"/>
</dbReference>
<evidence type="ECO:0000256" key="5">
    <source>
        <dbReference type="PROSITE-ProRule" id="PRU00042"/>
    </source>
</evidence>
<dbReference type="EMBL" id="JACAZF010000015">
    <property type="protein sequence ID" value="KAF7290247.1"/>
    <property type="molecule type" value="Genomic_DNA"/>
</dbReference>
<feature type="domain" description="C2H2-type" evidence="7">
    <location>
        <begin position="209"/>
        <end position="238"/>
    </location>
</feature>
<sequence length="322" mass="35291">MASVTNDRRPDTHTFLPHIHEILPEHFAPRPSLSTTSLSMKQVSRNLHRSPPSLWPNTLNVDSTPFDSPRAILSRPHSVALPFISSPSGSERQSSPEPGLRGTSPAPSTLDCSSRGSSASRSPSLSPSQPTIRTIVISEAISLPVGVVETDDVDDSEDESDYHDFPQTSKAKRKRSHPKIHVCTVCRRRFNRPSSLRIHGNTHSGEMPFTCPHPGCGRAFNVKSNMRRHFRNHASADLSGTLLVFHNSTVVDNSISTTVGVLPYVDAALAAASTGHLPTCSSSRHIPPVKHPFTSVEPPSLRLRPAWPIPEHIERPTKKFHS</sequence>
<feature type="compositionally biased region" description="Low complexity" evidence="6">
    <location>
        <begin position="113"/>
        <end position="128"/>
    </location>
</feature>
<dbReference type="GeneID" id="59352345"/>
<feature type="compositionally biased region" description="Polar residues" evidence="6">
    <location>
        <begin position="32"/>
        <end position="45"/>
    </location>
</feature>
<reference evidence="8" key="1">
    <citation type="submission" date="2020-05" db="EMBL/GenBank/DDBJ databases">
        <title>Mycena genomes resolve the evolution of fungal bioluminescence.</title>
        <authorList>
            <person name="Tsai I.J."/>
        </authorList>
    </citation>
    <scope>NUCLEOTIDE SEQUENCE</scope>
    <source>
        <strain evidence="8">171206Taipei</strain>
    </source>
</reference>
<keyword evidence="3 5" id="KW-0863">Zinc-finger</keyword>
<dbReference type="GO" id="GO:0008270">
    <property type="term" value="F:zinc ion binding"/>
    <property type="evidence" value="ECO:0007669"/>
    <property type="project" value="UniProtKB-KW"/>
</dbReference>
<accession>A0A8H6S1Q3</accession>
<dbReference type="GO" id="GO:0000978">
    <property type="term" value="F:RNA polymerase II cis-regulatory region sequence-specific DNA binding"/>
    <property type="evidence" value="ECO:0007669"/>
    <property type="project" value="TreeGrafter"/>
</dbReference>
<evidence type="ECO:0000256" key="4">
    <source>
        <dbReference type="ARBA" id="ARBA00022833"/>
    </source>
</evidence>
<dbReference type="GO" id="GO:0031519">
    <property type="term" value="C:PcG protein complex"/>
    <property type="evidence" value="ECO:0007669"/>
    <property type="project" value="TreeGrafter"/>
</dbReference>
<evidence type="ECO:0000313" key="8">
    <source>
        <dbReference type="EMBL" id="KAF7290247.1"/>
    </source>
</evidence>
<dbReference type="PROSITE" id="PS50157">
    <property type="entry name" value="ZINC_FINGER_C2H2_2"/>
    <property type="match status" value="2"/>
</dbReference>
<proteinExistence type="predicted"/>
<dbReference type="AlphaFoldDB" id="A0A8H6S1Q3"/>
<dbReference type="PANTHER" id="PTHR14003">
    <property type="entry name" value="TRANSCRIPTIONAL REPRESSOR PROTEIN YY"/>
    <property type="match status" value="1"/>
</dbReference>
<dbReference type="OrthoDB" id="6077919at2759"/>
<evidence type="ECO:0000313" key="9">
    <source>
        <dbReference type="Proteomes" id="UP000636479"/>
    </source>
</evidence>
<feature type="compositionally biased region" description="Acidic residues" evidence="6">
    <location>
        <begin position="151"/>
        <end position="161"/>
    </location>
</feature>
<name>A0A8H6S1Q3_9AGAR</name>
<feature type="region of interest" description="Disordered" evidence="6">
    <location>
        <begin position="83"/>
        <end position="130"/>
    </location>
</feature>
<keyword evidence="1" id="KW-0479">Metal-binding</keyword>
<comment type="caution">
    <text evidence="8">The sequence shown here is derived from an EMBL/GenBank/DDBJ whole genome shotgun (WGS) entry which is preliminary data.</text>
</comment>
<feature type="region of interest" description="Disordered" evidence="6">
    <location>
        <begin position="28"/>
        <end position="58"/>
    </location>
</feature>
<gene>
    <name evidence="8" type="ORF">MIND_01338400</name>
</gene>